<dbReference type="EMBL" id="MU268657">
    <property type="protein sequence ID" value="KAH7903997.1"/>
    <property type="molecule type" value="Genomic_DNA"/>
</dbReference>
<protein>
    <submittedName>
        <fullName evidence="1">Uncharacterized protein</fullName>
    </submittedName>
</protein>
<reference evidence="1" key="1">
    <citation type="journal article" date="2021" name="New Phytol.">
        <title>Evolutionary innovations through gain and loss of genes in the ectomycorrhizal Boletales.</title>
        <authorList>
            <person name="Wu G."/>
            <person name="Miyauchi S."/>
            <person name="Morin E."/>
            <person name="Kuo A."/>
            <person name="Drula E."/>
            <person name="Varga T."/>
            <person name="Kohler A."/>
            <person name="Feng B."/>
            <person name="Cao Y."/>
            <person name="Lipzen A."/>
            <person name="Daum C."/>
            <person name="Hundley H."/>
            <person name="Pangilinan J."/>
            <person name="Johnson J."/>
            <person name="Barry K."/>
            <person name="LaButti K."/>
            <person name="Ng V."/>
            <person name="Ahrendt S."/>
            <person name="Min B."/>
            <person name="Choi I.G."/>
            <person name="Park H."/>
            <person name="Plett J.M."/>
            <person name="Magnuson J."/>
            <person name="Spatafora J.W."/>
            <person name="Nagy L.G."/>
            <person name="Henrissat B."/>
            <person name="Grigoriev I.V."/>
            <person name="Yang Z.L."/>
            <person name="Xu J."/>
            <person name="Martin F.M."/>
        </authorList>
    </citation>
    <scope>NUCLEOTIDE SEQUENCE</scope>
    <source>
        <strain evidence="1">ATCC 28755</strain>
    </source>
</reference>
<gene>
    <name evidence="1" type="ORF">BJ138DRAFT_1138637</name>
</gene>
<organism evidence="1 2">
    <name type="scientific">Hygrophoropsis aurantiaca</name>
    <dbReference type="NCBI Taxonomy" id="72124"/>
    <lineage>
        <taxon>Eukaryota</taxon>
        <taxon>Fungi</taxon>
        <taxon>Dikarya</taxon>
        <taxon>Basidiomycota</taxon>
        <taxon>Agaricomycotina</taxon>
        <taxon>Agaricomycetes</taxon>
        <taxon>Agaricomycetidae</taxon>
        <taxon>Boletales</taxon>
        <taxon>Coniophorineae</taxon>
        <taxon>Hygrophoropsidaceae</taxon>
        <taxon>Hygrophoropsis</taxon>
    </lineage>
</organism>
<dbReference type="Proteomes" id="UP000790377">
    <property type="component" value="Unassembled WGS sequence"/>
</dbReference>
<proteinExistence type="predicted"/>
<sequence>MPSSSQHRSVSLPPPSSDGPIASSPVIGNKSERMKIKAQKSQRKRKNTIAKQKQVNLANKIAEEKELADAAQKREEIRLRALQNSLDALTSCGLTFGDLMIHVFDPRFKQGVHHWDGFFKVSKKNSLTAQTEVQEWAVEHVCNTARREARVVTASGYLQSKHRTLDASYFLRFNLDVIYNHLCGAATFATSARHLKSAGLARMCKKSMVISAAAVQLLGEYSYGNDFLKRVMGIYMYATGAQRQAISVMARLGLSESYVGIVMKKRVRPPKNPTIPIPPPAETQQQMQDPPDISTSAAHPSLPPVYWKPGTLPLLSDAMRNAARTVAATGLFGTVYDNINMMFRIAEQIVGRTDSQENGTCATIWPLWKARVEDMAVGDFEKTFDQAPPLNIDDILLTPSESDTFEKCLVHCILRIIINHGGDKFQQFRKDLESSQPETDQKIEVHETPLHPLPAMNIDESTIVGNGEVVEAVLDELRVKESLSEQVKFFAGDQLSIARLRTLANIRAGQEGGFAGFGWGAWIPGLFHAKIADMHDFLVTHWGKPNAGTRNPGCLAFHNTRLHRNPIMLSSLPSFRVCRDLVFVSLYSRILHCLLLVSGKDTLEDYIDSCEDWDTLRRDARTIFEKYANSDIVEDLRWQRKMANPKTELQGDMVFENAVLFLHDGLISREFTDAVKSGDSGCVVLVLKTWALAFRGNRRTKYAHEMLHFIHNLSHVWPKSIRSIVLNWLLNPTGRPNSFVEVDLVQEHMNFWNFYQAHGSAASWTWLEMIVPCVQVLRHVSRGITSQFGATSGHPF</sequence>
<comment type="caution">
    <text evidence="1">The sequence shown here is derived from an EMBL/GenBank/DDBJ whole genome shotgun (WGS) entry which is preliminary data.</text>
</comment>
<keyword evidence="2" id="KW-1185">Reference proteome</keyword>
<evidence type="ECO:0000313" key="2">
    <source>
        <dbReference type="Proteomes" id="UP000790377"/>
    </source>
</evidence>
<name>A0ACB7ZTF6_9AGAM</name>
<accession>A0ACB7ZTF6</accession>
<evidence type="ECO:0000313" key="1">
    <source>
        <dbReference type="EMBL" id="KAH7903997.1"/>
    </source>
</evidence>